<accession>A0ABZ2UZ59</accession>
<evidence type="ECO:0000313" key="3">
    <source>
        <dbReference type="Proteomes" id="UP001483337"/>
    </source>
</evidence>
<organism evidence="2 3">
    <name type="scientific">Okeanomitos corallinicola TIOX110</name>
    <dbReference type="NCBI Taxonomy" id="3133117"/>
    <lineage>
        <taxon>Bacteria</taxon>
        <taxon>Bacillati</taxon>
        <taxon>Cyanobacteriota</taxon>
        <taxon>Cyanophyceae</taxon>
        <taxon>Nostocales</taxon>
        <taxon>Aphanizomenonaceae</taxon>
        <taxon>Okeanomitos</taxon>
    </lineage>
</organism>
<feature type="transmembrane region" description="Helical" evidence="1">
    <location>
        <begin position="150"/>
        <end position="171"/>
    </location>
</feature>
<keyword evidence="1" id="KW-0812">Transmembrane</keyword>
<evidence type="ECO:0000313" key="2">
    <source>
        <dbReference type="EMBL" id="WZB89513.1"/>
    </source>
</evidence>
<dbReference type="EMBL" id="CP150886">
    <property type="protein sequence ID" value="WZB89513.1"/>
    <property type="molecule type" value="Genomic_DNA"/>
</dbReference>
<dbReference type="RefSeq" id="WP_353932411.1">
    <property type="nucleotide sequence ID" value="NZ_CP150886.1"/>
</dbReference>
<reference evidence="2 3" key="1">
    <citation type="submission" date="2024-04" db="EMBL/GenBank/DDBJ databases">
        <title>Okeanomitos corallinicola gen. &amp; sp. nov. (Nostocales, Cyanobacteria), a new toxic marine heterocyst-forming cyanobacterium from a coral reef.</title>
        <authorList>
            <person name="Li H."/>
            <person name="Li R."/>
            <person name="Kang J."/>
            <person name="Hii K.S."/>
            <person name="Mohamed H.F."/>
            <person name="Xu X."/>
            <person name="Luo Z."/>
        </authorList>
    </citation>
    <scope>NUCLEOTIDE SEQUENCE [LARGE SCALE GENOMIC DNA]</scope>
    <source>
        <strain evidence="2 3">TIOX110</strain>
    </source>
</reference>
<dbReference type="Proteomes" id="UP001483337">
    <property type="component" value="Chromosome"/>
</dbReference>
<protein>
    <submittedName>
        <fullName evidence="2">Uncharacterized protein</fullName>
    </submittedName>
</protein>
<keyword evidence="3" id="KW-1185">Reference proteome</keyword>
<name>A0ABZ2UZ59_9CYAN</name>
<gene>
    <name evidence="2" type="ORF">WJM97_07465</name>
</gene>
<keyword evidence="1" id="KW-1133">Transmembrane helix</keyword>
<keyword evidence="1" id="KW-0472">Membrane</keyword>
<proteinExistence type="predicted"/>
<evidence type="ECO:0000256" key="1">
    <source>
        <dbReference type="SAM" id="Phobius"/>
    </source>
</evidence>
<sequence length="198" mass="22820">MSKQLPPSSSFQRSPTDAEREEKLMQDVLLLLESLVEREESTVKLILNCLYDAGATNLINQKFPSRPVNKSLRWVSKMSKPVIRMIAWQWFRMNCPQLITDWLRSKIEFSRVETPQVEVVVDNPKLQCSSLPQAEYPLYEVKQLRGQIKMLTGVLLSVVTVLTGSFLWAGYLLERSHLQVVEELQNQVKTLEASVDKR</sequence>